<feature type="compositionally biased region" description="Acidic residues" evidence="4">
    <location>
        <begin position="709"/>
        <end position="719"/>
    </location>
</feature>
<dbReference type="PANTHER" id="PTHR22838:SF0">
    <property type="entry name" value="WD REPEAT-CONTAINING PROTEIN 26"/>
    <property type="match status" value="1"/>
</dbReference>
<dbReference type="SUPFAM" id="SSF50978">
    <property type="entry name" value="WD40 repeat-like"/>
    <property type="match status" value="1"/>
</dbReference>
<evidence type="ECO:0000256" key="1">
    <source>
        <dbReference type="ARBA" id="ARBA00022574"/>
    </source>
</evidence>
<evidence type="ECO:0000313" key="5">
    <source>
        <dbReference type="EMBL" id="RXK40417.1"/>
    </source>
</evidence>
<dbReference type="InterPro" id="IPR001680">
    <property type="entry name" value="WD40_rpt"/>
</dbReference>
<feature type="region of interest" description="Disordered" evidence="4">
    <location>
        <begin position="691"/>
        <end position="732"/>
    </location>
</feature>
<feature type="compositionally biased region" description="Basic and acidic residues" evidence="4">
    <location>
        <begin position="722"/>
        <end position="732"/>
    </location>
</feature>
<dbReference type="PANTHER" id="PTHR22838">
    <property type="entry name" value="WD REPEAT PROTEIN 26-RELATED"/>
    <property type="match status" value="1"/>
</dbReference>
<proteinExistence type="predicted"/>
<sequence>MGPPPHASSSMSNGNSTSPTKHTNGHSIHEAESLTSSGIPRSVLAAIRPLEPPSDLMYDDDRDWSESQRPPEVPFIFSDDEDGSAGDDESEKAKGKRAVRSVASLGKRMPIKRDEIVRLILQALRDMGYDQSSDVLESESGFRLSDRAAADFQAAVLGGRWAEALALFEDLGIPVVTFPTESEPTSSSSSSLSGKTKAVAGGGNSPAEQARFLISQQKYLEYLESGNQKRALAVLRSELAPVVKDSEVLHTLSGYMMCMDKDDLYERSNWDGAEKTSRRRLLEQLQVFISPEIMVPSRRLAALLEQARRYQQLSCVYHDEAGPSSLYTDHECVSGEFPCVTTHILADHTDEVWRVEWSPDGSMLASSGKEQTVIIWQLKVSHGSVKYGIEHLHHLTDHRECIDVLAWSPDGKTLVTAGEKNLYLWNTRTGKQKPTVTGVSPHTDSISAVRWMPDGSGFVASSMDCKIIFYSPAGAVMRSWAVPSQQVLDFVITPDSARLIAVSSTLRRVPIDSKLKPAMSARAGQGPDIDAPEVTQGFDYGQMERGLMIIRISDKEILDWYKDLRTDATCVTLSSDGKRILISCSPDEIQMWTIEPQLRYIRKFSGHIQGKFLIRSCFGAPKDQYVLSGSEADGSVYVWQSESPTPIEVLAGHGETVNCVAWNPIASRKIFASCSDDWSIRIWQPPSALERTSDAIVQDGQGENKEDDAQPEELIEELGDTGAERSDEAMLG</sequence>
<keyword evidence="2" id="KW-0677">Repeat</keyword>
<dbReference type="InParanoid" id="A0A4V1M4H8"/>
<dbReference type="PROSITE" id="PS50082">
    <property type="entry name" value="WD_REPEATS_2"/>
    <property type="match status" value="2"/>
</dbReference>
<feature type="compositionally biased region" description="Acidic residues" evidence="4">
    <location>
        <begin position="78"/>
        <end position="90"/>
    </location>
</feature>
<dbReference type="Proteomes" id="UP000289152">
    <property type="component" value="Unassembled WGS sequence"/>
</dbReference>
<dbReference type="SMART" id="SM00320">
    <property type="entry name" value="WD40"/>
    <property type="match status" value="6"/>
</dbReference>
<comment type="caution">
    <text evidence="5">The sequence shown here is derived from an EMBL/GenBank/DDBJ whole genome shotgun (WGS) entry which is preliminary data.</text>
</comment>
<dbReference type="OrthoDB" id="972532at2759"/>
<dbReference type="GO" id="GO:0043161">
    <property type="term" value="P:proteasome-mediated ubiquitin-dependent protein catabolic process"/>
    <property type="evidence" value="ECO:0007669"/>
    <property type="project" value="TreeGrafter"/>
</dbReference>
<evidence type="ECO:0000256" key="2">
    <source>
        <dbReference type="ARBA" id="ARBA00022737"/>
    </source>
</evidence>
<feature type="compositionally biased region" description="Low complexity" evidence="4">
    <location>
        <begin position="8"/>
        <end position="18"/>
    </location>
</feature>
<feature type="repeat" description="WD" evidence="3">
    <location>
        <begin position="650"/>
        <end position="684"/>
    </location>
</feature>
<dbReference type="STRING" id="5217.A0A4V1M4H8"/>
<dbReference type="InterPro" id="IPR015943">
    <property type="entry name" value="WD40/YVTN_repeat-like_dom_sf"/>
</dbReference>
<dbReference type="FunCoup" id="A0A4V1M4H8">
    <property type="interactions" value="254"/>
</dbReference>
<dbReference type="InterPro" id="IPR051350">
    <property type="entry name" value="WD_repeat-ST_regulator"/>
</dbReference>
<feature type="region of interest" description="Disordered" evidence="4">
    <location>
        <begin position="180"/>
        <end position="203"/>
    </location>
</feature>
<dbReference type="EMBL" id="SDIL01000018">
    <property type="protein sequence ID" value="RXK40417.1"/>
    <property type="molecule type" value="Genomic_DNA"/>
</dbReference>
<gene>
    <name evidence="5" type="ORF">M231_02250</name>
</gene>
<evidence type="ECO:0000256" key="3">
    <source>
        <dbReference type="PROSITE-ProRule" id="PRU00221"/>
    </source>
</evidence>
<dbReference type="Pfam" id="PF00400">
    <property type="entry name" value="WD40"/>
    <property type="match status" value="5"/>
</dbReference>
<dbReference type="InterPro" id="IPR006594">
    <property type="entry name" value="LisH"/>
</dbReference>
<accession>A0A4V1M4H8</accession>
<dbReference type="PROSITE" id="PS50896">
    <property type="entry name" value="LISH"/>
    <property type="match status" value="1"/>
</dbReference>
<feature type="compositionally biased region" description="Low complexity" evidence="4">
    <location>
        <begin position="180"/>
        <end position="191"/>
    </location>
</feature>
<evidence type="ECO:0000256" key="4">
    <source>
        <dbReference type="SAM" id="MobiDB-lite"/>
    </source>
</evidence>
<name>A0A4V1M4H8_TREME</name>
<dbReference type="InterPro" id="IPR036322">
    <property type="entry name" value="WD40_repeat_dom_sf"/>
</dbReference>
<organism evidence="5 6">
    <name type="scientific">Tremella mesenterica</name>
    <name type="common">Jelly fungus</name>
    <dbReference type="NCBI Taxonomy" id="5217"/>
    <lineage>
        <taxon>Eukaryota</taxon>
        <taxon>Fungi</taxon>
        <taxon>Dikarya</taxon>
        <taxon>Basidiomycota</taxon>
        <taxon>Agaricomycotina</taxon>
        <taxon>Tremellomycetes</taxon>
        <taxon>Tremellales</taxon>
        <taxon>Tremellaceae</taxon>
        <taxon>Tremella</taxon>
    </lineage>
</organism>
<dbReference type="AlphaFoldDB" id="A0A4V1M4H8"/>
<dbReference type="Gene3D" id="2.130.10.10">
    <property type="entry name" value="YVTN repeat-like/Quinoprotein amine dehydrogenase"/>
    <property type="match status" value="1"/>
</dbReference>
<dbReference type="VEuPathDB" id="FungiDB:TREMEDRAFT_34837"/>
<reference evidence="5 6" key="1">
    <citation type="submission" date="2016-06" db="EMBL/GenBank/DDBJ databases">
        <title>Evolution of pathogenesis and genome organization in the Tremellales.</title>
        <authorList>
            <person name="Cuomo C."/>
            <person name="Litvintseva A."/>
            <person name="Heitman J."/>
            <person name="Chen Y."/>
            <person name="Sun S."/>
            <person name="Springer D."/>
            <person name="Dromer F."/>
            <person name="Young S."/>
            <person name="Zeng Q."/>
            <person name="Chapman S."/>
            <person name="Gujja S."/>
            <person name="Saif S."/>
            <person name="Birren B."/>
        </authorList>
    </citation>
    <scope>NUCLEOTIDE SEQUENCE [LARGE SCALE GENOMIC DNA]</scope>
    <source>
        <strain evidence="5 6">ATCC 28783</strain>
    </source>
</reference>
<dbReference type="PROSITE" id="PS50294">
    <property type="entry name" value="WD_REPEATS_REGION"/>
    <property type="match status" value="2"/>
</dbReference>
<keyword evidence="6" id="KW-1185">Reference proteome</keyword>
<feature type="region of interest" description="Disordered" evidence="4">
    <location>
        <begin position="1"/>
        <end position="95"/>
    </location>
</feature>
<dbReference type="GO" id="GO:0034657">
    <property type="term" value="C:GID complex"/>
    <property type="evidence" value="ECO:0007669"/>
    <property type="project" value="TreeGrafter"/>
</dbReference>
<protein>
    <recommendedName>
        <fullName evidence="7">WD-repeat protein</fullName>
    </recommendedName>
</protein>
<dbReference type="Pfam" id="PF23627">
    <property type="entry name" value="LisH_WDR26"/>
    <property type="match status" value="1"/>
</dbReference>
<feature type="repeat" description="WD" evidence="3">
    <location>
        <begin position="345"/>
        <end position="379"/>
    </location>
</feature>
<evidence type="ECO:0000313" key="6">
    <source>
        <dbReference type="Proteomes" id="UP000289152"/>
    </source>
</evidence>
<keyword evidence="1 3" id="KW-0853">WD repeat</keyword>
<evidence type="ECO:0008006" key="7">
    <source>
        <dbReference type="Google" id="ProtNLM"/>
    </source>
</evidence>